<comment type="similarity">
    <text evidence="3">Belongs to the histone-like Alba family.</text>
</comment>
<comment type="subunit">
    <text evidence="9">Component of nuclear RNase P and RNase MRP complexes. RNase P consists of a catalytic RNA moiety and 10 different protein chains; POP1, POP4, POP5, POP7, RPP14, RPP21, RPP25, RPP30, RPP38 and RPP40. Within the RNase P complex, POP1, POP7 and RPP25 form the 'finger' subcomplex, POP5, RPP14, RPP40 and homodimeric RPP30 form the 'palm' subcomplex, and RPP21, POP4 and RPP38 form the 'wrist' subcomplex. All subunits of the RNase P complex interact with the catalytic RNA. Several subunits of RNase P are also part of the RNase MRP complex. RNase MRP consists of a catalytic RNA moiety and about 8 protein subunits; POP1, POP7, RPP25, RPP30, RPP38, RPP40 and possibly also POP4 and POP5. Interacts with SMN1. POP7 forms a heterodimer with RPP25 that binds to the P3 stem loop of the catalytic RNA.</text>
</comment>
<organism evidence="12 13">
    <name type="scientific">Lingula anatina</name>
    <name type="common">Brachiopod</name>
    <name type="synonym">Lingula unguis</name>
    <dbReference type="NCBI Taxonomy" id="7574"/>
    <lineage>
        <taxon>Eukaryota</taxon>
        <taxon>Metazoa</taxon>
        <taxon>Spiralia</taxon>
        <taxon>Lophotrochozoa</taxon>
        <taxon>Brachiopoda</taxon>
        <taxon>Linguliformea</taxon>
        <taxon>Lingulata</taxon>
        <taxon>Lingulida</taxon>
        <taxon>Linguloidea</taxon>
        <taxon>Lingulidae</taxon>
        <taxon>Lingula</taxon>
    </lineage>
</organism>
<evidence type="ECO:0000256" key="3">
    <source>
        <dbReference type="ARBA" id="ARBA00008018"/>
    </source>
</evidence>
<keyword evidence="12" id="KW-1185">Reference proteome</keyword>
<evidence type="ECO:0000256" key="11">
    <source>
        <dbReference type="SAM" id="MobiDB-lite"/>
    </source>
</evidence>
<dbReference type="KEGG" id="lak:106150585"/>
<dbReference type="STRING" id="7574.A0A1S3GZ21"/>
<evidence type="ECO:0000256" key="8">
    <source>
        <dbReference type="ARBA" id="ARBA00053284"/>
    </source>
</evidence>
<dbReference type="FunCoup" id="A0A1S3GZ21">
    <property type="interactions" value="1007"/>
</dbReference>
<dbReference type="InterPro" id="IPR036882">
    <property type="entry name" value="Alba-like_dom_sf"/>
</dbReference>
<evidence type="ECO:0000313" key="13">
    <source>
        <dbReference type="RefSeq" id="XP_013378922.1"/>
    </source>
</evidence>
<evidence type="ECO:0000256" key="7">
    <source>
        <dbReference type="ARBA" id="ARBA00023242"/>
    </source>
</evidence>
<gene>
    <name evidence="13" type="primary">LOC106150585</name>
</gene>
<keyword evidence="7" id="KW-0539">Nucleus</keyword>
<dbReference type="GO" id="GO:0000172">
    <property type="term" value="C:ribonuclease MRP complex"/>
    <property type="evidence" value="ECO:0007669"/>
    <property type="project" value="InterPro"/>
</dbReference>
<evidence type="ECO:0000256" key="9">
    <source>
        <dbReference type="ARBA" id="ARBA00064615"/>
    </source>
</evidence>
<comment type="function">
    <text evidence="8">Component of ribonuclease P, a ribonucleoprotein complex that generates mature tRNA molecules by cleaving their 5'-ends. Also a component of the MRP ribonuclease complex, which cleaves pre-rRNA sequences.</text>
</comment>
<dbReference type="InterPro" id="IPR014612">
    <property type="entry name" value="Pop7/Rpp20"/>
</dbReference>
<keyword evidence="4" id="KW-0963">Cytoplasm</keyword>
<dbReference type="AlphaFoldDB" id="A0A1S3GZ21"/>
<dbReference type="GO" id="GO:0006364">
    <property type="term" value="P:rRNA processing"/>
    <property type="evidence" value="ECO:0007669"/>
    <property type="project" value="UniProtKB-KW"/>
</dbReference>
<dbReference type="GO" id="GO:0003676">
    <property type="term" value="F:nucleic acid binding"/>
    <property type="evidence" value="ECO:0007669"/>
    <property type="project" value="InterPro"/>
</dbReference>
<keyword evidence="5" id="KW-0698">rRNA processing</keyword>
<accession>A0A1S3GZ21</accession>
<dbReference type="Pfam" id="PF12328">
    <property type="entry name" value="Rpp20"/>
    <property type="match status" value="1"/>
</dbReference>
<evidence type="ECO:0000256" key="6">
    <source>
        <dbReference type="ARBA" id="ARBA00022694"/>
    </source>
</evidence>
<keyword evidence="6" id="KW-0819">tRNA processing</keyword>
<reference evidence="13" key="1">
    <citation type="submission" date="2025-08" db="UniProtKB">
        <authorList>
            <consortium name="RefSeq"/>
        </authorList>
    </citation>
    <scope>IDENTIFICATION</scope>
    <source>
        <tissue evidence="13">Gonads</tissue>
    </source>
</reference>
<dbReference type="SUPFAM" id="SSF82704">
    <property type="entry name" value="AlbA-like"/>
    <property type="match status" value="1"/>
</dbReference>
<evidence type="ECO:0000313" key="12">
    <source>
        <dbReference type="Proteomes" id="UP000085678"/>
    </source>
</evidence>
<evidence type="ECO:0000256" key="1">
    <source>
        <dbReference type="ARBA" id="ARBA00004463"/>
    </source>
</evidence>
<dbReference type="Proteomes" id="UP000085678">
    <property type="component" value="Unplaced"/>
</dbReference>
<dbReference type="Gene3D" id="3.30.110.20">
    <property type="entry name" value="Alba-like domain"/>
    <property type="match status" value="1"/>
</dbReference>
<evidence type="ECO:0000256" key="5">
    <source>
        <dbReference type="ARBA" id="ARBA00022552"/>
    </source>
</evidence>
<dbReference type="GO" id="GO:0005655">
    <property type="term" value="C:nucleolar ribonuclease P complex"/>
    <property type="evidence" value="ECO:0007669"/>
    <property type="project" value="InterPro"/>
</dbReference>
<dbReference type="OrthoDB" id="416729at2759"/>
<dbReference type="RefSeq" id="XP_013378922.1">
    <property type="nucleotide sequence ID" value="XM_013523468.1"/>
</dbReference>
<dbReference type="OMA" id="EVFLHCT"/>
<proteinExistence type="inferred from homology"/>
<dbReference type="GeneID" id="106150585"/>
<dbReference type="GO" id="GO:0001682">
    <property type="term" value="P:tRNA 5'-leader removal"/>
    <property type="evidence" value="ECO:0007669"/>
    <property type="project" value="InterPro"/>
</dbReference>
<dbReference type="InParanoid" id="A0A1S3GZ21"/>
<sequence>MVKVLRLHSLTIKQRKNFKKMAESKGKQQNKSKDTISPGIKTDIQELIEKEEHALRKRLPVKLPKRKNDIYVHRKTDFSAQMLRCQKLLDAGCNMIFIHGIGMAVNRAINLAMQLNELEHGTLEMEVNTSTVELSSDLDANIDDLDPDSRGGINSAVHIRLFRLKKTESSQKQGTR</sequence>
<evidence type="ECO:0000256" key="4">
    <source>
        <dbReference type="ARBA" id="ARBA00022490"/>
    </source>
</evidence>
<feature type="region of interest" description="Disordered" evidence="11">
    <location>
        <begin position="16"/>
        <end position="38"/>
    </location>
</feature>
<dbReference type="PANTHER" id="PTHR15314">
    <property type="entry name" value="RIBONUCLEASE P PROTEIN SUBUNIT P20"/>
    <property type="match status" value="1"/>
</dbReference>
<evidence type="ECO:0000256" key="10">
    <source>
        <dbReference type="ARBA" id="ARBA00068472"/>
    </source>
</evidence>
<evidence type="ECO:0000256" key="2">
    <source>
        <dbReference type="ARBA" id="ARBA00004604"/>
    </source>
</evidence>
<dbReference type="PANTHER" id="PTHR15314:SF1">
    <property type="entry name" value="RIBONUCLEASE P PROTEIN SUBUNIT P20"/>
    <property type="match status" value="1"/>
</dbReference>
<dbReference type="FunFam" id="3.30.110.20:FF:000002">
    <property type="entry name" value="Ribonuclease P protein subunit p20"/>
    <property type="match status" value="1"/>
</dbReference>
<name>A0A1S3GZ21_LINAN</name>
<feature type="compositionally biased region" description="Basic and acidic residues" evidence="11">
    <location>
        <begin position="20"/>
        <end position="34"/>
    </location>
</feature>
<protein>
    <recommendedName>
        <fullName evidence="10">Ribonuclease P protein subunit p20</fullName>
    </recommendedName>
</protein>
<comment type="subcellular location">
    <subcellularLocation>
        <location evidence="1">Cytoplasmic granule</location>
    </subcellularLocation>
    <subcellularLocation>
        <location evidence="2">Nucleus</location>
        <location evidence="2">Nucleolus</location>
    </subcellularLocation>
</comment>